<feature type="domain" description="YncI copper-binding" evidence="3">
    <location>
        <begin position="23"/>
        <end position="160"/>
    </location>
</feature>
<evidence type="ECO:0000313" key="4">
    <source>
        <dbReference type="EMBL" id="RZU02493.1"/>
    </source>
</evidence>
<dbReference type="CDD" id="cd08545">
    <property type="entry name" value="YcnI_like"/>
    <property type="match status" value="1"/>
</dbReference>
<reference evidence="4 5" key="1">
    <citation type="submission" date="2019-02" db="EMBL/GenBank/DDBJ databases">
        <title>Genomic Encyclopedia of Type Strains, Phase IV (KMG-IV): sequencing the most valuable type-strain genomes for metagenomic binning, comparative biology and taxonomic classification.</title>
        <authorList>
            <person name="Goeker M."/>
        </authorList>
    </citation>
    <scope>NUCLEOTIDE SEQUENCE [LARGE SCALE GENOMIC DNA]</scope>
    <source>
        <strain evidence="4 5">DSM 19570</strain>
    </source>
</reference>
<evidence type="ECO:0000313" key="5">
    <source>
        <dbReference type="Proteomes" id="UP000293671"/>
    </source>
</evidence>
<dbReference type="EMBL" id="SHKP01000004">
    <property type="protein sequence ID" value="RZU02493.1"/>
    <property type="molecule type" value="Genomic_DNA"/>
</dbReference>
<dbReference type="OrthoDB" id="9796962at2"/>
<organism evidence="4 5">
    <name type="scientific">Rivibacter subsaxonicus</name>
    <dbReference type="NCBI Taxonomy" id="457575"/>
    <lineage>
        <taxon>Bacteria</taxon>
        <taxon>Pseudomonadati</taxon>
        <taxon>Pseudomonadota</taxon>
        <taxon>Betaproteobacteria</taxon>
        <taxon>Burkholderiales</taxon>
        <taxon>Rivibacter</taxon>
    </lineage>
</organism>
<proteinExistence type="predicted"/>
<dbReference type="Pfam" id="PF07987">
    <property type="entry name" value="DUF1775"/>
    <property type="match status" value="1"/>
</dbReference>
<dbReference type="InterPro" id="IPR012533">
    <property type="entry name" value="YcnI-copper_dom"/>
</dbReference>
<dbReference type="InterPro" id="IPR038507">
    <property type="entry name" value="YcnI-like_sf"/>
</dbReference>
<evidence type="ECO:0000256" key="2">
    <source>
        <dbReference type="SAM" id="SignalP"/>
    </source>
</evidence>
<dbReference type="Gene3D" id="2.60.40.2230">
    <property type="entry name" value="Uncharacterised protein YcnI-like PF07987, DUF1775"/>
    <property type="match status" value="1"/>
</dbReference>
<keyword evidence="5" id="KW-1185">Reference proteome</keyword>
<gene>
    <name evidence="4" type="ORF">EV670_0517</name>
</gene>
<protein>
    <recommendedName>
        <fullName evidence="3">YncI copper-binding domain-containing protein</fullName>
    </recommendedName>
</protein>
<feature type="chain" id="PRO_5020746451" description="YncI copper-binding domain-containing protein" evidence="2">
    <location>
        <begin position="21"/>
        <end position="170"/>
    </location>
</feature>
<dbReference type="Proteomes" id="UP000293671">
    <property type="component" value="Unassembled WGS sequence"/>
</dbReference>
<feature type="compositionally biased region" description="Basic and acidic residues" evidence="1">
    <location>
        <begin position="159"/>
        <end position="170"/>
    </location>
</feature>
<feature type="signal peptide" evidence="2">
    <location>
        <begin position="1"/>
        <end position="20"/>
    </location>
</feature>
<feature type="region of interest" description="Disordered" evidence="1">
    <location>
        <begin position="145"/>
        <end position="170"/>
    </location>
</feature>
<accession>A0A4Q7W0G9</accession>
<comment type="caution">
    <text evidence="4">The sequence shown here is derived from an EMBL/GenBank/DDBJ whole genome shotgun (WGS) entry which is preliminary data.</text>
</comment>
<name>A0A4Q7W0G9_9BURK</name>
<sequence>MKTHQFALASALLLSALAPAAAHVGVTPDHLPAGAYARLAFTVPHGCKGSATTGLQLRIPHEQLHAARPMPKPGWTLEIRRAPLAAPVSLHGRELRDSVVEISWSGGPLANAHFDEFVIQGKLADGNAPLRFEVLQICEQGRTEWNGTAGSESPAPVLKIDDADPHAGHH</sequence>
<keyword evidence="2" id="KW-0732">Signal</keyword>
<dbReference type="RefSeq" id="WP_130430248.1">
    <property type="nucleotide sequence ID" value="NZ_SHKP01000004.1"/>
</dbReference>
<evidence type="ECO:0000259" key="3">
    <source>
        <dbReference type="Pfam" id="PF07987"/>
    </source>
</evidence>
<evidence type="ECO:0000256" key="1">
    <source>
        <dbReference type="SAM" id="MobiDB-lite"/>
    </source>
</evidence>
<dbReference type="AlphaFoldDB" id="A0A4Q7W0G9"/>